<evidence type="ECO:0000313" key="1">
    <source>
        <dbReference type="EMBL" id="TXJ43336.1"/>
    </source>
</evidence>
<comment type="caution">
    <text evidence="1">The sequence shown here is derived from an EMBL/GenBank/DDBJ whole genome shotgun (WGS) entry which is preliminary data.</text>
</comment>
<gene>
    <name evidence="1" type="ORF">EPJ70_11280</name>
</gene>
<sequence>MNLVASDFDYTESTKTLTLSYSGRNKISSASLTAKQKYQYTITFKFTDYISEDTKNLDVKVNLIKAQMITKTDIENMMKVVKNKDGIYGGNKDGEIVFFDGGTTTFDFKSATFSGSTPNFSATGTTITTSTVTHIASRKTFSLASAIANTTQFKEYFGSSVFDIDYDSTPPTISADKKTCTFTLKFKKLQSGYALSSEVSRLATTGLTIGLTLKDDGNKTARWK</sequence>
<accession>A0A5C8EZT4</accession>
<dbReference type="Proteomes" id="UP000324574">
    <property type="component" value="Unassembled WGS sequence"/>
</dbReference>
<evidence type="ECO:0000313" key="2">
    <source>
        <dbReference type="Proteomes" id="UP000324574"/>
    </source>
</evidence>
<name>A0A5C8EZT4_9SPIR</name>
<organism evidence="1 2">
    <name type="scientific">Brachyspira aalborgi</name>
    <dbReference type="NCBI Taxonomy" id="29522"/>
    <lineage>
        <taxon>Bacteria</taxon>
        <taxon>Pseudomonadati</taxon>
        <taxon>Spirochaetota</taxon>
        <taxon>Spirochaetia</taxon>
        <taxon>Brachyspirales</taxon>
        <taxon>Brachyspiraceae</taxon>
        <taxon>Brachyspira</taxon>
    </lineage>
</organism>
<dbReference type="RefSeq" id="WP_147527467.1">
    <property type="nucleotide sequence ID" value="NZ_SAYG01000014.1"/>
</dbReference>
<proteinExistence type="predicted"/>
<reference evidence="1 2" key="1">
    <citation type="journal article" date="1992" name="Lakartidningen">
        <title>[Penicillin V and not amoxicillin is the first choice preparation in acute otitis].</title>
        <authorList>
            <person name="Kamme C."/>
            <person name="Lundgren K."/>
            <person name="Prellner K."/>
        </authorList>
    </citation>
    <scope>NUCLEOTIDE SEQUENCE [LARGE SCALE GENOMIC DNA]</scope>
    <source>
        <strain evidence="1 2">PC3714II</strain>
    </source>
</reference>
<protein>
    <submittedName>
        <fullName evidence="1">Uncharacterized protein</fullName>
    </submittedName>
</protein>
<dbReference type="EMBL" id="SAYG01000014">
    <property type="protein sequence ID" value="TXJ43336.1"/>
    <property type="molecule type" value="Genomic_DNA"/>
</dbReference>
<dbReference type="AlphaFoldDB" id="A0A5C8EZT4"/>